<sequence length="118" mass="13713">MKVRIKEVRKKFGDTLQGLAEKVNYDYSNLSKVERGVYTPSLELLTKIASVYKIEITDLLILSTSDNKKKIYLEDNIEAKNYALSLDGENVSDDELDFLIQSIRIFRQKLQKYKENTD</sequence>
<evidence type="ECO:0000259" key="2">
    <source>
        <dbReference type="PROSITE" id="PS50943"/>
    </source>
</evidence>
<dbReference type="RefSeq" id="WP_065486991.1">
    <property type="nucleotide sequence ID" value="NZ_CP015355.1"/>
</dbReference>
<organism evidence="3 4">
    <name type="scientific">Bacillus thuringiensis</name>
    <dbReference type="NCBI Taxonomy" id="1428"/>
    <lineage>
        <taxon>Bacteria</taxon>
        <taxon>Bacillati</taxon>
        <taxon>Bacillota</taxon>
        <taxon>Bacilli</taxon>
        <taxon>Bacillales</taxon>
        <taxon>Bacillaceae</taxon>
        <taxon>Bacillus</taxon>
        <taxon>Bacillus cereus group</taxon>
    </lineage>
</organism>
<keyword evidence="3" id="KW-0614">Plasmid</keyword>
<name>A0A9W3SJJ3_BACTU</name>
<dbReference type="AlphaFoldDB" id="A0A9W3SJJ3"/>
<dbReference type="Proteomes" id="UP000092743">
    <property type="component" value="Plasmid p109822"/>
</dbReference>
<gene>
    <name evidence="3" type="ORF">BT246_70110</name>
</gene>
<keyword evidence="1" id="KW-0238">DNA-binding</keyword>
<geneLocation type="plasmid" evidence="3 4">
    <name>p109822</name>
</geneLocation>
<dbReference type="InterPro" id="IPR010982">
    <property type="entry name" value="Lambda_DNA-bd_dom_sf"/>
</dbReference>
<protein>
    <recommendedName>
        <fullName evidence="2">HTH cro/C1-type domain-containing protein</fullName>
    </recommendedName>
</protein>
<reference evidence="3 4" key="1">
    <citation type="submission" date="2016-04" db="EMBL/GenBank/DDBJ databases">
        <title>High quality genome of the nematocidal Bacillus thuringiensis MYBT18246.</title>
        <authorList>
            <person name="Hollensteiner J."/>
            <person name="Poehlein A."/>
            <person name="Sproeer C."/>
            <person name="Bunk B."/>
            <person name="Rosenstiel P."/>
            <person name="Schulenburg H."/>
            <person name="Liesegang H."/>
        </authorList>
    </citation>
    <scope>NUCLEOTIDE SEQUENCE [LARGE SCALE GENOMIC DNA]</scope>
    <source>
        <strain evidence="3 4">MYBT18246</strain>
        <plasmid evidence="3 4">p109822</plasmid>
    </source>
</reference>
<feature type="domain" description="HTH cro/C1-type" evidence="2">
    <location>
        <begin position="5"/>
        <end position="59"/>
    </location>
</feature>
<dbReference type="InterPro" id="IPR001387">
    <property type="entry name" value="Cro/C1-type_HTH"/>
</dbReference>
<dbReference type="PANTHER" id="PTHR46558:SF4">
    <property type="entry name" value="DNA-BIDING PHAGE PROTEIN"/>
    <property type="match status" value="1"/>
</dbReference>
<dbReference type="SUPFAM" id="SSF47413">
    <property type="entry name" value="lambda repressor-like DNA-binding domains"/>
    <property type="match status" value="1"/>
</dbReference>
<dbReference type="GO" id="GO:0003677">
    <property type="term" value="F:DNA binding"/>
    <property type="evidence" value="ECO:0007669"/>
    <property type="project" value="UniProtKB-KW"/>
</dbReference>
<dbReference type="SMART" id="SM00530">
    <property type="entry name" value="HTH_XRE"/>
    <property type="match status" value="1"/>
</dbReference>
<dbReference type="PANTHER" id="PTHR46558">
    <property type="entry name" value="TRACRIPTIONAL REGULATORY PROTEIN-RELATED-RELATED"/>
    <property type="match status" value="1"/>
</dbReference>
<dbReference type="Pfam" id="PF01381">
    <property type="entry name" value="HTH_3"/>
    <property type="match status" value="1"/>
</dbReference>
<dbReference type="EMBL" id="CP015355">
    <property type="protein sequence ID" value="ANS52302.1"/>
    <property type="molecule type" value="Genomic_DNA"/>
</dbReference>
<accession>A0A9W3SJJ3</accession>
<dbReference type="CDD" id="cd00093">
    <property type="entry name" value="HTH_XRE"/>
    <property type="match status" value="1"/>
</dbReference>
<dbReference type="PROSITE" id="PS50943">
    <property type="entry name" value="HTH_CROC1"/>
    <property type="match status" value="1"/>
</dbReference>
<dbReference type="Gene3D" id="1.10.260.40">
    <property type="entry name" value="lambda repressor-like DNA-binding domains"/>
    <property type="match status" value="1"/>
</dbReference>
<proteinExistence type="predicted"/>
<evidence type="ECO:0000256" key="1">
    <source>
        <dbReference type="ARBA" id="ARBA00023125"/>
    </source>
</evidence>
<evidence type="ECO:0000313" key="4">
    <source>
        <dbReference type="Proteomes" id="UP000092743"/>
    </source>
</evidence>
<evidence type="ECO:0000313" key="3">
    <source>
        <dbReference type="EMBL" id="ANS52302.1"/>
    </source>
</evidence>